<gene>
    <name evidence="4" type="ORF">J2S63_001463</name>
</gene>
<feature type="domain" description="PKD" evidence="3">
    <location>
        <begin position="1547"/>
        <end position="1595"/>
    </location>
</feature>
<feature type="chain" id="PRO_5045567219" evidence="2">
    <location>
        <begin position="46"/>
        <end position="1714"/>
    </location>
</feature>
<dbReference type="InterPro" id="IPR051553">
    <property type="entry name" value="Ran_GTPase-activating"/>
</dbReference>
<dbReference type="PROSITE" id="PS50012">
    <property type="entry name" value="RCC1_3"/>
    <property type="match status" value="1"/>
</dbReference>
<dbReference type="InterPro" id="IPR009091">
    <property type="entry name" value="RCC1/BLIP-II"/>
</dbReference>
<dbReference type="NCBIfam" id="NF038114">
    <property type="entry name" value="rightmost"/>
    <property type="match status" value="1"/>
</dbReference>
<accession>A0ABU2BTF1</accession>
<dbReference type="Gene3D" id="2.130.10.30">
    <property type="entry name" value="Regulator of chromosome condensation 1/beta-lactamase-inhibitor protein II"/>
    <property type="match status" value="2"/>
</dbReference>
<evidence type="ECO:0000256" key="2">
    <source>
        <dbReference type="SAM" id="SignalP"/>
    </source>
</evidence>
<evidence type="ECO:0000256" key="1">
    <source>
        <dbReference type="SAM" id="MobiDB-lite"/>
    </source>
</evidence>
<dbReference type="Proteomes" id="UP001183648">
    <property type="component" value="Unassembled WGS sequence"/>
</dbReference>
<reference evidence="4 5" key="1">
    <citation type="submission" date="2023-07" db="EMBL/GenBank/DDBJ databases">
        <title>Sequencing the genomes of 1000 actinobacteria strains.</title>
        <authorList>
            <person name="Klenk H.-P."/>
        </authorList>
    </citation>
    <scope>NUCLEOTIDE SEQUENCE [LARGE SCALE GENOMIC DNA]</scope>
    <source>
        <strain evidence="4 5">DSM 19426</strain>
    </source>
</reference>
<dbReference type="InterPro" id="IPR000601">
    <property type="entry name" value="PKD_dom"/>
</dbReference>
<dbReference type="Gene3D" id="2.60.40.10">
    <property type="entry name" value="Immunoglobulins"/>
    <property type="match status" value="3"/>
</dbReference>
<feature type="region of interest" description="Disordered" evidence="1">
    <location>
        <begin position="1"/>
        <end position="20"/>
    </location>
</feature>
<dbReference type="PANTHER" id="PTHR45982:SF1">
    <property type="entry name" value="REGULATOR OF CHROMOSOME CONDENSATION"/>
    <property type="match status" value="1"/>
</dbReference>
<dbReference type="Gene3D" id="2.60.40.2030">
    <property type="match status" value="3"/>
</dbReference>
<feature type="signal peptide" evidence="2">
    <location>
        <begin position="1"/>
        <end position="45"/>
    </location>
</feature>
<dbReference type="InterPro" id="IPR000408">
    <property type="entry name" value="Reg_chr_condens"/>
</dbReference>
<keyword evidence="5" id="KW-1185">Reference proteome</keyword>
<dbReference type="InterPro" id="IPR035986">
    <property type="entry name" value="PKD_dom_sf"/>
</dbReference>
<dbReference type="InterPro" id="IPR013783">
    <property type="entry name" value="Ig-like_fold"/>
</dbReference>
<dbReference type="SUPFAM" id="SSF141072">
    <property type="entry name" value="CalX-like"/>
    <property type="match status" value="3"/>
</dbReference>
<dbReference type="SUPFAM" id="SSF49299">
    <property type="entry name" value="PKD domain"/>
    <property type="match status" value="1"/>
</dbReference>
<keyword evidence="2" id="KW-0732">Signal</keyword>
<organism evidence="4 5">
    <name type="scientific">Nocardioides marmoribigeumensis</name>
    <dbReference type="NCBI Taxonomy" id="433649"/>
    <lineage>
        <taxon>Bacteria</taxon>
        <taxon>Bacillati</taxon>
        <taxon>Actinomycetota</taxon>
        <taxon>Actinomycetes</taxon>
        <taxon>Propionibacteriales</taxon>
        <taxon>Nocardioidaceae</taxon>
        <taxon>Nocardioides</taxon>
    </lineage>
</organism>
<evidence type="ECO:0000313" key="4">
    <source>
        <dbReference type="EMBL" id="MDR7361910.1"/>
    </source>
</evidence>
<dbReference type="Pfam" id="PF13540">
    <property type="entry name" value="RCC1_2"/>
    <property type="match status" value="1"/>
</dbReference>
<proteinExistence type="predicted"/>
<dbReference type="CDD" id="cd00146">
    <property type="entry name" value="PKD"/>
    <property type="match status" value="1"/>
</dbReference>
<evidence type="ECO:0000259" key="3">
    <source>
        <dbReference type="PROSITE" id="PS50093"/>
    </source>
</evidence>
<dbReference type="Pfam" id="PF18911">
    <property type="entry name" value="PKD_4"/>
    <property type="match status" value="1"/>
</dbReference>
<comment type="caution">
    <text evidence="4">The sequence shown here is derived from an EMBL/GenBank/DDBJ whole genome shotgun (WGS) entry which is preliminary data.</text>
</comment>
<dbReference type="PANTHER" id="PTHR45982">
    <property type="entry name" value="REGULATOR OF CHROMOSOME CONDENSATION"/>
    <property type="match status" value="1"/>
</dbReference>
<dbReference type="InterPro" id="IPR038081">
    <property type="entry name" value="CalX-like_sf"/>
</dbReference>
<dbReference type="EMBL" id="JAVDYG010000001">
    <property type="protein sequence ID" value="MDR7361910.1"/>
    <property type="molecule type" value="Genomic_DNA"/>
</dbReference>
<dbReference type="RefSeq" id="WP_310300611.1">
    <property type="nucleotide sequence ID" value="NZ_BAAAPS010000008.1"/>
</dbReference>
<name>A0ABU2BTF1_9ACTN</name>
<evidence type="ECO:0000313" key="5">
    <source>
        <dbReference type="Proteomes" id="UP001183648"/>
    </source>
</evidence>
<dbReference type="PROSITE" id="PS50093">
    <property type="entry name" value="PKD"/>
    <property type="match status" value="1"/>
</dbReference>
<protein>
    <submittedName>
        <fullName evidence="4">Alpha-tubulin suppressor-like RCC1 family protein</fullName>
    </submittedName>
</protein>
<sequence length="1714" mass="175214">MSQHDLHQPDGPTPVRRHRRRRTTASLLCLAVAAATWSLAPEARAAGNTMWFSGTNGDVHRSYGGNGVVQIDGSITFEGDCDVYGRSGTVDDYIYPTTDVYLVRAGSTAPGLELDDLSGSPNTIVGTGGGSFIGETIAVTTPSGALGDGDYDIVFDTCQDGVFDTTDAVFHDAVHVDVPDGEVPPVDPSLRQMKEAARQQYMSWIEARMGLLAILKIQDAKTLASCLLSPSVMCLWKSKSWLKDYDAAKAKGPSKVKAIALHEMMNQAKHYFGIWQDPADPDFRALPRAVDPGVAEPAATGDALTDALDATAAPLAAESAMAEQLLHAAERYQGAQQAGDSAWALAQARAVRDAAETLAAHLRDDDTTGDLVATLRADLTGIVDEAESDEDVLDRLRRNGLTADETRTLRNRGMSEADVRALEAELVAGGSVSAPDAAGLGATLDHLTAARTQLLTAAEDMAAGWADHVQALEKVADQTLPVADAGPATRTDDSGLVHLDATASRAGRDGARLTTFDWDTDGDGAYDDAHGSTADVQLPTSRAVALRVTDAAGNQAVDTVHVHRAGADRAPVITASSPAPAAVVQAGDATTFTVQADDPDGDALHYAWTYGGEPVGDDSASYTLQTSQVGAAFLQVEVTGARRSAMTAWTVTVTGEDADGDGWAGGAGGPDCDDTRTDVHPQGPERFGNGLDDDCDAGTPDGPVGGLRGTVEGWGIRIGVGRTPGSGDADYTTPVDVPALGDDVRSVQSTHAGGFATVGDEGAAWAWGRNFGQVGDGTYTDRWTPVPVLGVGGAAGSRLTGVAQVASQSDHVLARLGGGALVAWGSNLNRQLGSGDSVATRLFPIKVLDAAGQQVSDAVSVETGENTSLAVTRDGRVRQWGVVACDGDNATTTVRGTADVNPVLGGHVVQVASASGGTVLVRRADGSLQSCSGNDYMLGRDHTISTVNVPGTVEGLGSGVVDVSVGSTSVVALKEDGSVWTWGRNLNHVLDVLGLPAGGEATYPTRVTLPEGPPVIAVDTDDSTAVHALRADGSVLAWGGDTYSNTGTGRTSGIGIPAPEVLDLGGRRAIALTGANWNGMALTRPALDPDFEPAVQWVHASLADATVTEAEGGTARLTLTVAAPRQLDVRYQVGDGPVREATVPAGATVADLPVGVVDDALDEDDETVPMTVLSVSDGVVVDRGTATLTVTDDDAAPVASIGSTTVQEGDTSLRDVVLPLSLDRAGGKEATVEWTATADGRELVHGTVVLAAGETRGEVHVPVVGDTAPGADRSVDVAVTGTDNARPGHGGTVTVTDDDPLALHVTAPADPVAEGDAGTTAVPVEIGVDQAVPAGETLSVPWAVRAGTAEVGPDVLEGHGTVVLDSTHPTATVTVQVVGDRAAEPLDLEVLSVAVDAAGVTESAGRRVLPPSASTISVLDDDAGPAVAVDGPVSLDEGGTVAVHGAADAPATWSVSGTGCTVADAHALDTTLTCRRDGFYELLLTADDGVNPPATGGTTVLVANLAPTLRVDSPADGATVSAGTPVTLAATAADAGPDDTVTCTVAWGDGSGEQPAPGCTATHTFTAAGTPQVTVTARDGDGGVTTRQVGLDVRAGGPAYPFDGFYAPVDNPDVVNVVKAGSAVPVKFSLGGYRGLDVLAAGSPASGAHRCDTTEASDALEETAQPGAAGLTYDSGTGRYQYVWKTPKTWAGTCRTLVVTLGDGRSRTAEFRFR</sequence>
<dbReference type="SUPFAM" id="SSF50985">
    <property type="entry name" value="RCC1/BLIP-II"/>
    <property type="match status" value="1"/>
</dbReference>